<feature type="non-terminal residue" evidence="1">
    <location>
        <position position="1"/>
    </location>
</feature>
<gene>
    <name evidence="1" type="ORF">S01H1_23820</name>
</gene>
<proteinExistence type="predicted"/>
<sequence length="115" mass="12916">SATMVLRRLTEEPIEIEKIDTTAVSKMVTFSFAERPQAQWTRPDRAEYLIEAKLADHVLPGKQLEIFTLYVKCKRFPWMKCGAQANVKAFYTVTPTRLNLPPPGKGPPAEIAIAA</sequence>
<name>X0TL88_9ZZZZ</name>
<protein>
    <submittedName>
        <fullName evidence="1">Uncharacterized protein</fullName>
    </submittedName>
</protein>
<dbReference type="EMBL" id="BARS01013899">
    <property type="protein sequence ID" value="GAF88016.1"/>
    <property type="molecule type" value="Genomic_DNA"/>
</dbReference>
<feature type="non-terminal residue" evidence="1">
    <location>
        <position position="115"/>
    </location>
</feature>
<organism evidence="1">
    <name type="scientific">marine sediment metagenome</name>
    <dbReference type="NCBI Taxonomy" id="412755"/>
    <lineage>
        <taxon>unclassified sequences</taxon>
        <taxon>metagenomes</taxon>
        <taxon>ecological metagenomes</taxon>
    </lineage>
</organism>
<comment type="caution">
    <text evidence="1">The sequence shown here is derived from an EMBL/GenBank/DDBJ whole genome shotgun (WGS) entry which is preliminary data.</text>
</comment>
<accession>X0TL88</accession>
<evidence type="ECO:0000313" key="1">
    <source>
        <dbReference type="EMBL" id="GAF88016.1"/>
    </source>
</evidence>
<dbReference type="AlphaFoldDB" id="X0TL88"/>
<reference evidence="1" key="1">
    <citation type="journal article" date="2014" name="Front. Microbiol.">
        <title>High frequency of phylogenetically diverse reductive dehalogenase-homologous genes in deep subseafloor sedimentary metagenomes.</title>
        <authorList>
            <person name="Kawai M."/>
            <person name="Futagami T."/>
            <person name="Toyoda A."/>
            <person name="Takaki Y."/>
            <person name="Nishi S."/>
            <person name="Hori S."/>
            <person name="Arai W."/>
            <person name="Tsubouchi T."/>
            <person name="Morono Y."/>
            <person name="Uchiyama I."/>
            <person name="Ito T."/>
            <person name="Fujiyama A."/>
            <person name="Inagaki F."/>
            <person name="Takami H."/>
        </authorList>
    </citation>
    <scope>NUCLEOTIDE SEQUENCE</scope>
    <source>
        <strain evidence="1">Expedition CK06-06</strain>
    </source>
</reference>